<evidence type="ECO:0000313" key="11">
    <source>
        <dbReference type="Proteomes" id="UP000268094"/>
    </source>
</evidence>
<feature type="domain" description="NADH:quinone oxidoreductase/Mrp antiporter transmembrane" evidence="9">
    <location>
        <begin position="124"/>
        <end position="338"/>
    </location>
</feature>
<feature type="transmembrane region" description="Helical" evidence="8">
    <location>
        <begin position="415"/>
        <end position="436"/>
    </location>
</feature>
<dbReference type="PANTHER" id="PTHR42703">
    <property type="entry name" value="NADH DEHYDROGENASE"/>
    <property type="match status" value="1"/>
</dbReference>
<evidence type="ECO:0000256" key="1">
    <source>
        <dbReference type="ARBA" id="ARBA00004651"/>
    </source>
</evidence>
<organism evidence="10 11">
    <name type="scientific">Corallococcus terminator</name>
    <dbReference type="NCBI Taxonomy" id="2316733"/>
    <lineage>
        <taxon>Bacteria</taxon>
        <taxon>Pseudomonadati</taxon>
        <taxon>Myxococcota</taxon>
        <taxon>Myxococcia</taxon>
        <taxon>Myxococcales</taxon>
        <taxon>Cystobacterineae</taxon>
        <taxon>Myxococcaceae</taxon>
        <taxon>Corallococcus</taxon>
    </lineage>
</organism>
<feature type="transmembrane region" description="Helical" evidence="8">
    <location>
        <begin position="158"/>
        <end position="178"/>
    </location>
</feature>
<protein>
    <submittedName>
        <fullName evidence="10">NADH-ubiquinone/plastoquinone oxidoreductase</fullName>
    </submittedName>
</protein>
<keyword evidence="10" id="KW-0830">Ubiquinone</keyword>
<keyword evidence="3" id="KW-1003">Cell membrane</keyword>
<evidence type="ECO:0000313" key="10">
    <source>
        <dbReference type="EMBL" id="RKG75627.1"/>
    </source>
</evidence>
<dbReference type="InterPro" id="IPR003918">
    <property type="entry name" value="NADH_UbQ_OxRdtase"/>
</dbReference>
<dbReference type="Proteomes" id="UP000268094">
    <property type="component" value="Unassembled WGS sequence"/>
</dbReference>
<evidence type="ECO:0000259" key="9">
    <source>
        <dbReference type="Pfam" id="PF00361"/>
    </source>
</evidence>
<dbReference type="PANTHER" id="PTHR42703:SF1">
    <property type="entry name" value="NA(+)_H(+) ANTIPORTER SUBUNIT D1"/>
    <property type="match status" value="1"/>
</dbReference>
<feature type="transmembrane region" description="Helical" evidence="8">
    <location>
        <begin position="380"/>
        <end position="403"/>
    </location>
</feature>
<dbReference type="GO" id="GO:0008137">
    <property type="term" value="F:NADH dehydrogenase (ubiquinone) activity"/>
    <property type="evidence" value="ECO:0007669"/>
    <property type="project" value="InterPro"/>
</dbReference>
<dbReference type="GO" id="GO:0005886">
    <property type="term" value="C:plasma membrane"/>
    <property type="evidence" value="ECO:0007669"/>
    <property type="project" value="UniProtKB-SubCell"/>
</dbReference>
<feature type="transmembrane region" description="Helical" evidence="8">
    <location>
        <begin position="75"/>
        <end position="93"/>
    </location>
</feature>
<evidence type="ECO:0000256" key="4">
    <source>
        <dbReference type="ARBA" id="ARBA00022692"/>
    </source>
</evidence>
<keyword evidence="6 8" id="KW-0472">Membrane</keyword>
<feature type="transmembrane region" description="Helical" evidence="8">
    <location>
        <begin position="128"/>
        <end position="146"/>
    </location>
</feature>
<dbReference type="InterPro" id="IPR001750">
    <property type="entry name" value="ND/Mrp_TM"/>
</dbReference>
<comment type="caution">
    <text evidence="10">The sequence shown here is derived from an EMBL/GenBank/DDBJ whole genome shotgun (WGS) entry which is preliminary data.</text>
</comment>
<feature type="transmembrane region" description="Helical" evidence="8">
    <location>
        <begin position="235"/>
        <end position="256"/>
    </location>
</feature>
<reference evidence="11" key="1">
    <citation type="submission" date="2018-09" db="EMBL/GenBank/DDBJ databases">
        <authorList>
            <person name="Livingstone P.G."/>
            <person name="Whitworth D.E."/>
        </authorList>
    </citation>
    <scope>NUCLEOTIDE SEQUENCE [LARGE SCALE GENOMIC DNA]</scope>
    <source>
        <strain evidence="11">CA054A</strain>
    </source>
</reference>
<accession>A0A3A8HWX5</accession>
<keyword evidence="4 7" id="KW-0812">Transmembrane</keyword>
<feature type="transmembrane region" description="Helical" evidence="8">
    <location>
        <begin position="198"/>
        <end position="223"/>
    </location>
</feature>
<comment type="similarity">
    <text evidence="2">Belongs to the CPA3 antiporters (TC 2.A.63) subunit D family.</text>
</comment>
<sequence>MPLWGPLLLPWVMACVLAFMDGRRAWVAWLGIASLAASLVCTALLLPQAWSGHPPEFVTGDWPVGVGIRLRADPLSIVYTLVSTAVLLGTLVYEHVAGGITSRSFPSLVVFLGAGLTGVFFTSDAFNFYVFFELAMTAAFALASYGEKARNLRAAFTFVVVNLMGSTLFLTAVVMLYLTTGTLDMQSIVAWGQAGAPYALDVPGTLLLCAFGVKLGFFPFHFWAPAVYRDAGPTVAALLAGALANIGSYGLLRFGADVMPQVLERARPLLEILGASSILYGSVLALSRRDTREVLAYASITQAGLIIAALGLGGREGLAAAVALALAGSVDKTALFLAQDRGGERARRAYSVAAFSTAGVPPTAGFWSKAWLLRAALERGHTWLAGLVVLASILSLLALFRAYQREQWLREGAALHRGTGAVVFALSLALVATGLWPEPLLRAGRDAIAGLGVLP</sequence>
<comment type="subcellular location">
    <subcellularLocation>
        <location evidence="1">Cell membrane</location>
        <topology evidence="1">Multi-pass membrane protein</topology>
    </subcellularLocation>
    <subcellularLocation>
        <location evidence="7">Membrane</location>
        <topology evidence="7">Multi-pass membrane protein</topology>
    </subcellularLocation>
</comment>
<evidence type="ECO:0000256" key="5">
    <source>
        <dbReference type="ARBA" id="ARBA00022989"/>
    </source>
</evidence>
<evidence type="ECO:0000256" key="2">
    <source>
        <dbReference type="ARBA" id="ARBA00005346"/>
    </source>
</evidence>
<dbReference type="PRINTS" id="PR01437">
    <property type="entry name" value="NUOXDRDTASE4"/>
</dbReference>
<keyword evidence="11" id="KW-1185">Reference proteome</keyword>
<feature type="transmembrane region" description="Helical" evidence="8">
    <location>
        <begin position="105"/>
        <end position="122"/>
    </location>
</feature>
<evidence type="ECO:0000256" key="6">
    <source>
        <dbReference type="ARBA" id="ARBA00023136"/>
    </source>
</evidence>
<evidence type="ECO:0000256" key="8">
    <source>
        <dbReference type="SAM" id="Phobius"/>
    </source>
</evidence>
<feature type="transmembrane region" description="Helical" evidence="8">
    <location>
        <begin position="294"/>
        <end position="312"/>
    </location>
</feature>
<feature type="transmembrane region" description="Helical" evidence="8">
    <location>
        <begin position="268"/>
        <end position="287"/>
    </location>
</feature>
<dbReference type="EMBL" id="RAVZ01000326">
    <property type="protein sequence ID" value="RKG75627.1"/>
    <property type="molecule type" value="Genomic_DNA"/>
</dbReference>
<evidence type="ECO:0000256" key="3">
    <source>
        <dbReference type="ARBA" id="ARBA00022475"/>
    </source>
</evidence>
<feature type="domain" description="NADH:quinone oxidoreductase/Mrp antiporter transmembrane" evidence="9">
    <location>
        <begin position="351"/>
        <end position="394"/>
    </location>
</feature>
<proteinExistence type="inferred from homology"/>
<dbReference type="InterPro" id="IPR050586">
    <property type="entry name" value="CPA3_Na-H_Antiporter_D"/>
</dbReference>
<evidence type="ECO:0000256" key="7">
    <source>
        <dbReference type="RuleBase" id="RU000320"/>
    </source>
</evidence>
<gene>
    <name evidence="10" type="ORF">D7V88_33245</name>
</gene>
<keyword evidence="5 8" id="KW-1133">Transmembrane helix</keyword>
<feature type="transmembrane region" description="Helical" evidence="8">
    <location>
        <begin position="318"/>
        <end position="337"/>
    </location>
</feature>
<dbReference type="RefSeq" id="WP_120544636.1">
    <property type="nucleotide sequence ID" value="NZ_RAVZ01000326.1"/>
</dbReference>
<name>A0A3A8HWX5_9BACT</name>
<dbReference type="AlphaFoldDB" id="A0A3A8HWX5"/>
<dbReference type="GO" id="GO:0042773">
    <property type="term" value="P:ATP synthesis coupled electron transport"/>
    <property type="evidence" value="ECO:0007669"/>
    <property type="project" value="InterPro"/>
</dbReference>
<dbReference type="Pfam" id="PF00361">
    <property type="entry name" value="Proton_antipo_M"/>
    <property type="match status" value="2"/>
</dbReference>
<dbReference type="OrthoDB" id="9781596at2"/>
<feature type="transmembrane region" description="Helical" evidence="8">
    <location>
        <begin position="349"/>
        <end position="368"/>
    </location>
</feature>